<dbReference type="GO" id="GO:0006310">
    <property type="term" value="P:DNA recombination"/>
    <property type="evidence" value="ECO:0007669"/>
    <property type="project" value="UniProtKB-KW"/>
</dbReference>
<dbReference type="AlphaFoldDB" id="A0A240E531"/>
<dbReference type="OrthoDB" id="5899838at2"/>
<dbReference type="GO" id="GO:0003677">
    <property type="term" value="F:DNA binding"/>
    <property type="evidence" value="ECO:0007669"/>
    <property type="project" value="UniProtKB-UniRule"/>
</dbReference>
<dbReference type="Gene3D" id="1.10.443.10">
    <property type="entry name" value="Intergrase catalytic core"/>
    <property type="match status" value="1"/>
</dbReference>
<evidence type="ECO:0000256" key="4">
    <source>
        <dbReference type="ARBA" id="ARBA00023172"/>
    </source>
</evidence>
<sequence length="411" mass="47020">MEIKVCSNISLDLSKSYLNEQFQNSKLNTIVRVNGVGVFDDNGRILPLISQYLSYFAKHEKISDKSANTYGKNLTYFLQYIRNRSDYSSDESDDVFITVPSYVIQEYLTCLSCEQNISSSTVRNRDATIRAFIDFLCSSTESRIPLRQDNPYERGYLSKAPKRTPIVACNLDDLFILITSTLSERERVLLQFLYDSGLRRSELPRVSLEHIQNTVNFNSQTFISDDSDKPISPDYAPLEVLGSKGRGNELKPRWSLISSATIHRIQKYHASPLYKKHARKYSTPSETPAFLNAEGTPYTPSAINKLLKRLSSRAIKKGLITREISPHKLRHGNAYAILQSNDLGIDYLDRLVILQKNLGHNHLNTTQMYTSIPHDIYNSMCNENGELLTRAEKMRRLTEKTQLRISIKDIK</sequence>
<evidence type="ECO:0000259" key="7">
    <source>
        <dbReference type="PROSITE" id="PS51900"/>
    </source>
</evidence>
<keyword evidence="2" id="KW-0229">DNA integration</keyword>
<dbReference type="InterPro" id="IPR044068">
    <property type="entry name" value="CB"/>
</dbReference>
<keyword evidence="4" id="KW-0233">DNA recombination</keyword>
<dbReference type="Proteomes" id="UP000219042">
    <property type="component" value="Unassembled WGS sequence"/>
</dbReference>
<gene>
    <name evidence="8" type="ORF">SAMN05421731_101409</name>
</gene>
<keyword evidence="9" id="KW-1185">Reference proteome</keyword>
<dbReference type="GO" id="GO:0015074">
    <property type="term" value="P:DNA integration"/>
    <property type="evidence" value="ECO:0007669"/>
    <property type="project" value="UniProtKB-KW"/>
</dbReference>
<evidence type="ECO:0000256" key="3">
    <source>
        <dbReference type="ARBA" id="ARBA00023125"/>
    </source>
</evidence>
<dbReference type="SUPFAM" id="SSF56349">
    <property type="entry name" value="DNA breaking-rejoining enzymes"/>
    <property type="match status" value="1"/>
</dbReference>
<protein>
    <submittedName>
        <fullName evidence="8">Integrase/recombinase XerC</fullName>
    </submittedName>
</protein>
<evidence type="ECO:0000256" key="5">
    <source>
        <dbReference type="PROSITE-ProRule" id="PRU01248"/>
    </source>
</evidence>
<dbReference type="Gene3D" id="1.10.150.130">
    <property type="match status" value="1"/>
</dbReference>
<evidence type="ECO:0000256" key="1">
    <source>
        <dbReference type="ARBA" id="ARBA00008857"/>
    </source>
</evidence>
<proteinExistence type="inferred from homology"/>
<dbReference type="InterPro" id="IPR002104">
    <property type="entry name" value="Integrase_catalytic"/>
</dbReference>
<dbReference type="InterPro" id="IPR013762">
    <property type="entry name" value="Integrase-like_cat_sf"/>
</dbReference>
<accession>A0A240E531</accession>
<dbReference type="RefSeq" id="WP_097077671.1">
    <property type="nucleotide sequence ID" value="NZ_BAABHT010000020.1"/>
</dbReference>
<dbReference type="PANTHER" id="PTHR30349:SF41">
    <property type="entry name" value="INTEGRASE_RECOMBINASE PROTEIN MJ0367-RELATED"/>
    <property type="match status" value="1"/>
</dbReference>
<dbReference type="Pfam" id="PF00589">
    <property type="entry name" value="Phage_integrase"/>
    <property type="match status" value="1"/>
</dbReference>
<organism evidence="8 9">
    <name type="scientific">Acinetobacter puyangensis</name>
    <dbReference type="NCBI Taxonomy" id="1096779"/>
    <lineage>
        <taxon>Bacteria</taxon>
        <taxon>Pseudomonadati</taxon>
        <taxon>Pseudomonadota</taxon>
        <taxon>Gammaproteobacteria</taxon>
        <taxon>Moraxellales</taxon>
        <taxon>Moraxellaceae</taxon>
        <taxon>Acinetobacter</taxon>
    </lineage>
</organism>
<dbReference type="PROSITE" id="PS51898">
    <property type="entry name" value="TYR_RECOMBINASE"/>
    <property type="match status" value="1"/>
</dbReference>
<evidence type="ECO:0000259" key="6">
    <source>
        <dbReference type="PROSITE" id="PS51898"/>
    </source>
</evidence>
<evidence type="ECO:0000313" key="9">
    <source>
        <dbReference type="Proteomes" id="UP000219042"/>
    </source>
</evidence>
<dbReference type="PANTHER" id="PTHR30349">
    <property type="entry name" value="PHAGE INTEGRASE-RELATED"/>
    <property type="match status" value="1"/>
</dbReference>
<dbReference type="InterPro" id="IPR050090">
    <property type="entry name" value="Tyrosine_recombinase_XerCD"/>
</dbReference>
<name>A0A240E531_9GAMM</name>
<feature type="domain" description="Tyr recombinase" evidence="6">
    <location>
        <begin position="164"/>
        <end position="385"/>
    </location>
</feature>
<dbReference type="PROSITE" id="PS51900">
    <property type="entry name" value="CB"/>
    <property type="match status" value="1"/>
</dbReference>
<feature type="domain" description="Core-binding (CB)" evidence="7">
    <location>
        <begin position="43"/>
        <end position="137"/>
    </location>
</feature>
<evidence type="ECO:0000256" key="2">
    <source>
        <dbReference type="ARBA" id="ARBA00022908"/>
    </source>
</evidence>
<dbReference type="InterPro" id="IPR011010">
    <property type="entry name" value="DNA_brk_join_enz"/>
</dbReference>
<reference evidence="9" key="1">
    <citation type="submission" date="2016-09" db="EMBL/GenBank/DDBJ databases">
        <authorList>
            <person name="Varghese N."/>
            <person name="Submissions S."/>
        </authorList>
    </citation>
    <scope>NUCLEOTIDE SEQUENCE [LARGE SCALE GENOMIC DNA]</scope>
    <source>
        <strain evidence="9">ANC 4466</strain>
    </source>
</reference>
<comment type="similarity">
    <text evidence="1">Belongs to the 'phage' integrase family.</text>
</comment>
<keyword evidence="3 5" id="KW-0238">DNA-binding</keyword>
<dbReference type="EMBL" id="OANT01000001">
    <property type="protein sequence ID" value="SNX43373.1"/>
    <property type="molecule type" value="Genomic_DNA"/>
</dbReference>
<evidence type="ECO:0000313" key="8">
    <source>
        <dbReference type="EMBL" id="SNX43373.1"/>
    </source>
</evidence>
<dbReference type="InterPro" id="IPR010998">
    <property type="entry name" value="Integrase_recombinase_N"/>
</dbReference>